<keyword evidence="4" id="KW-1185">Reference proteome</keyword>
<feature type="domain" description="YdbS-like PH" evidence="2">
    <location>
        <begin position="395"/>
        <end position="471"/>
    </location>
</feature>
<name>A0ABT9ZJN1_9BACI</name>
<keyword evidence="1" id="KW-1133">Transmembrane helix</keyword>
<gene>
    <name evidence="3" type="ORF">J2S19_003807</name>
</gene>
<protein>
    <submittedName>
        <fullName evidence="3">Membrane protein</fullName>
    </submittedName>
</protein>
<dbReference type="PANTHER" id="PTHR34473">
    <property type="entry name" value="UPF0699 TRANSMEMBRANE PROTEIN YDBS"/>
    <property type="match status" value="1"/>
</dbReference>
<keyword evidence="1" id="KW-0472">Membrane</keyword>
<evidence type="ECO:0000259" key="2">
    <source>
        <dbReference type="Pfam" id="PF03703"/>
    </source>
</evidence>
<dbReference type="PIRSF" id="PIRSF026631">
    <property type="entry name" value="UCP026631"/>
    <property type="match status" value="1"/>
</dbReference>
<dbReference type="InterPro" id="IPR014529">
    <property type="entry name" value="UCP026631"/>
</dbReference>
<sequence length="473" mass="53974">MMFEPRRIHPIGIILNLISVIKSYVVPAVFLFFFGKNVDFNIYFILGAILLVTSVIVISILDWLKFTYRVEDGEVRIEHGIFVKKKRYIPIERIQTINISAGIIQQLFKLVKVQIETASGGIKAEAELIAVKRVDAESIEKAIASYKQEKAPVQIEEDGSVVKQLPTYKMTKKELLVAASTSSGVGVILSAIAAFFSQFEEFIPYEKIFDQFEFLTNASITVYISLVFIAFLITWIISVIGVILKYAHFTVIKDEKEIKISKGIFEKQQLSIPLSRIQAIRIVQNPIRQLLGYSTIHIETAGGSVGDNDTSTILFPVVSSKIVKSLLSEYLPDFEIQESLNVLPQKSKKRYVTRKLLIALIPVVLLSYYFMPWGLFSLIILPISLYWGYCTFKDAGWIIIDNQLNLRYRFISKTMVLIKRNKIQSIKGKTTYFQKRNQLQTVSISIKSGLIARQFTIKDMNELDVDEIMSWYI</sequence>
<feature type="transmembrane region" description="Helical" evidence="1">
    <location>
        <begin position="40"/>
        <end position="61"/>
    </location>
</feature>
<feature type="transmembrane region" description="Helical" evidence="1">
    <location>
        <begin position="220"/>
        <end position="244"/>
    </location>
</feature>
<comment type="caution">
    <text evidence="3">The sequence shown here is derived from an EMBL/GenBank/DDBJ whole genome shotgun (WGS) entry which is preliminary data.</text>
</comment>
<proteinExistence type="predicted"/>
<dbReference type="EMBL" id="JAUSUD010000021">
    <property type="protein sequence ID" value="MDQ0232496.1"/>
    <property type="molecule type" value="Genomic_DNA"/>
</dbReference>
<feature type="transmembrane region" description="Helical" evidence="1">
    <location>
        <begin position="12"/>
        <end position="34"/>
    </location>
</feature>
<feature type="transmembrane region" description="Helical" evidence="1">
    <location>
        <begin position="356"/>
        <end position="389"/>
    </location>
</feature>
<dbReference type="InterPro" id="IPR005182">
    <property type="entry name" value="YdbS-like_PH"/>
</dbReference>
<accession>A0ABT9ZJN1</accession>
<feature type="domain" description="YdbS-like PH" evidence="2">
    <location>
        <begin position="63"/>
        <end position="141"/>
    </location>
</feature>
<reference evidence="3 4" key="1">
    <citation type="submission" date="2023-07" db="EMBL/GenBank/DDBJ databases">
        <title>Genomic Encyclopedia of Type Strains, Phase IV (KMG-IV): sequencing the most valuable type-strain genomes for metagenomic binning, comparative biology and taxonomic classification.</title>
        <authorList>
            <person name="Goeker M."/>
        </authorList>
    </citation>
    <scope>NUCLEOTIDE SEQUENCE [LARGE SCALE GENOMIC DNA]</scope>
    <source>
        <strain evidence="3 4">DSM 29005</strain>
    </source>
</reference>
<evidence type="ECO:0000256" key="1">
    <source>
        <dbReference type="SAM" id="Phobius"/>
    </source>
</evidence>
<evidence type="ECO:0000313" key="4">
    <source>
        <dbReference type="Proteomes" id="UP001234495"/>
    </source>
</evidence>
<dbReference type="RefSeq" id="WP_307344533.1">
    <property type="nucleotide sequence ID" value="NZ_JAUSUD010000021.1"/>
</dbReference>
<dbReference type="Proteomes" id="UP001234495">
    <property type="component" value="Unassembled WGS sequence"/>
</dbReference>
<dbReference type="PANTHER" id="PTHR34473:SF2">
    <property type="entry name" value="UPF0699 TRANSMEMBRANE PROTEIN YDBT"/>
    <property type="match status" value="1"/>
</dbReference>
<keyword evidence="1" id="KW-0812">Transmembrane</keyword>
<evidence type="ECO:0000313" key="3">
    <source>
        <dbReference type="EMBL" id="MDQ0232496.1"/>
    </source>
</evidence>
<feature type="domain" description="YdbS-like PH" evidence="2">
    <location>
        <begin position="248"/>
        <end position="313"/>
    </location>
</feature>
<feature type="transmembrane region" description="Helical" evidence="1">
    <location>
        <begin position="175"/>
        <end position="196"/>
    </location>
</feature>
<organism evidence="3 4">
    <name type="scientific">Metabacillus malikii</name>
    <dbReference type="NCBI Taxonomy" id="1504265"/>
    <lineage>
        <taxon>Bacteria</taxon>
        <taxon>Bacillati</taxon>
        <taxon>Bacillota</taxon>
        <taxon>Bacilli</taxon>
        <taxon>Bacillales</taxon>
        <taxon>Bacillaceae</taxon>
        <taxon>Metabacillus</taxon>
    </lineage>
</organism>
<dbReference type="Pfam" id="PF03703">
    <property type="entry name" value="bPH_2"/>
    <property type="match status" value="3"/>
</dbReference>